<keyword evidence="2" id="KW-1185">Reference proteome</keyword>
<sequence>MALTNCTSFHLISSMPSSICLLPIFPFYLNFHPQKQQLPCLPPCRNSLQKKLLALEHPESRVSTSIRATHHHVLHSGRWNIRKLCCEEPDNVLIGGASPDGIQHQFMECSKFTGTVSCFSLIGMSVA</sequence>
<reference evidence="1 2" key="1">
    <citation type="journal article" date="2023" name="Hortic Res">
        <title>Pangenome of water caltrop reveals structural variations and asymmetric subgenome divergence after allopolyploidization.</title>
        <authorList>
            <person name="Zhang X."/>
            <person name="Chen Y."/>
            <person name="Wang L."/>
            <person name="Yuan Y."/>
            <person name="Fang M."/>
            <person name="Shi L."/>
            <person name="Lu R."/>
            <person name="Comes H.P."/>
            <person name="Ma Y."/>
            <person name="Chen Y."/>
            <person name="Huang G."/>
            <person name="Zhou Y."/>
            <person name="Zheng Z."/>
            <person name="Qiu Y."/>
        </authorList>
    </citation>
    <scope>NUCLEOTIDE SEQUENCE [LARGE SCALE GENOMIC DNA]</scope>
    <source>
        <tissue evidence="1">Roots</tissue>
    </source>
</reference>
<name>A0AAN7QHQ3_9MYRT</name>
<comment type="caution">
    <text evidence="1">The sequence shown here is derived from an EMBL/GenBank/DDBJ whole genome shotgun (WGS) entry which is preliminary data.</text>
</comment>
<gene>
    <name evidence="1" type="ORF">SAY87_003443</name>
</gene>
<organism evidence="1 2">
    <name type="scientific">Trapa incisa</name>
    <dbReference type="NCBI Taxonomy" id="236973"/>
    <lineage>
        <taxon>Eukaryota</taxon>
        <taxon>Viridiplantae</taxon>
        <taxon>Streptophyta</taxon>
        <taxon>Embryophyta</taxon>
        <taxon>Tracheophyta</taxon>
        <taxon>Spermatophyta</taxon>
        <taxon>Magnoliopsida</taxon>
        <taxon>eudicotyledons</taxon>
        <taxon>Gunneridae</taxon>
        <taxon>Pentapetalae</taxon>
        <taxon>rosids</taxon>
        <taxon>malvids</taxon>
        <taxon>Myrtales</taxon>
        <taxon>Lythraceae</taxon>
        <taxon>Trapa</taxon>
    </lineage>
</organism>
<dbReference type="AlphaFoldDB" id="A0AAN7QHQ3"/>
<dbReference type="EMBL" id="JAXIOK010000006">
    <property type="protein sequence ID" value="KAK4768302.1"/>
    <property type="molecule type" value="Genomic_DNA"/>
</dbReference>
<proteinExistence type="predicted"/>
<protein>
    <submittedName>
        <fullName evidence="1">Uncharacterized protein</fullName>
    </submittedName>
</protein>
<accession>A0AAN7QHQ3</accession>
<evidence type="ECO:0000313" key="2">
    <source>
        <dbReference type="Proteomes" id="UP001345219"/>
    </source>
</evidence>
<dbReference type="Proteomes" id="UP001345219">
    <property type="component" value="Chromosome 3"/>
</dbReference>
<evidence type="ECO:0000313" key="1">
    <source>
        <dbReference type="EMBL" id="KAK4768302.1"/>
    </source>
</evidence>